<dbReference type="PROSITE" id="PS51352">
    <property type="entry name" value="THIOREDOXIN_2"/>
    <property type="match status" value="1"/>
</dbReference>
<dbReference type="InterPro" id="IPR013766">
    <property type="entry name" value="Thioredoxin_domain"/>
</dbReference>
<dbReference type="RefSeq" id="WP_354461249.1">
    <property type="nucleotide sequence ID" value="NZ_JBEWSZ010000001.1"/>
</dbReference>
<comment type="similarity">
    <text evidence="1">Belongs to the SCO1/2 family.</text>
</comment>
<reference evidence="4 5" key="1">
    <citation type="submission" date="2024-06" db="EMBL/GenBank/DDBJ databases">
        <authorList>
            <person name="Kim D.-U."/>
        </authorList>
    </citation>
    <scope>NUCLEOTIDE SEQUENCE [LARGE SCALE GENOMIC DNA]</scope>
    <source>
        <strain evidence="4 5">KACC15460</strain>
    </source>
</reference>
<dbReference type="Gene3D" id="3.40.30.10">
    <property type="entry name" value="Glutaredoxin"/>
    <property type="match status" value="1"/>
</dbReference>
<evidence type="ECO:0000313" key="4">
    <source>
        <dbReference type="EMBL" id="MET2829298.1"/>
    </source>
</evidence>
<proteinExistence type="inferred from homology"/>
<dbReference type="EMBL" id="JBEWSZ010000001">
    <property type="protein sequence ID" value="MET2829298.1"/>
    <property type="molecule type" value="Genomic_DNA"/>
</dbReference>
<organism evidence="4 5">
    <name type="scientific">Mesorhizobium shangrilense</name>
    <dbReference type="NCBI Taxonomy" id="460060"/>
    <lineage>
        <taxon>Bacteria</taxon>
        <taxon>Pseudomonadati</taxon>
        <taxon>Pseudomonadota</taxon>
        <taxon>Alphaproteobacteria</taxon>
        <taxon>Hyphomicrobiales</taxon>
        <taxon>Phyllobacteriaceae</taxon>
        <taxon>Mesorhizobium</taxon>
    </lineage>
</organism>
<dbReference type="InterPro" id="IPR003782">
    <property type="entry name" value="SCO1/SenC"/>
</dbReference>
<comment type="caution">
    <text evidence="4">The sequence shown here is derived from an EMBL/GenBank/DDBJ whole genome shotgun (WGS) entry which is preliminary data.</text>
</comment>
<name>A0ABV2DHU4_9HYPH</name>
<dbReference type="InterPro" id="IPR036249">
    <property type="entry name" value="Thioredoxin-like_sf"/>
</dbReference>
<gene>
    <name evidence="4" type="ORF">ABVQ20_20200</name>
</gene>
<evidence type="ECO:0000256" key="2">
    <source>
        <dbReference type="ARBA" id="ARBA00023008"/>
    </source>
</evidence>
<dbReference type="Pfam" id="PF02630">
    <property type="entry name" value="SCO1-SenC"/>
    <property type="match status" value="1"/>
</dbReference>
<keyword evidence="2" id="KW-0186">Copper</keyword>
<evidence type="ECO:0000313" key="5">
    <source>
        <dbReference type="Proteomes" id="UP001548832"/>
    </source>
</evidence>
<feature type="domain" description="Thioredoxin" evidence="3">
    <location>
        <begin position="49"/>
        <end position="215"/>
    </location>
</feature>
<dbReference type="CDD" id="cd02968">
    <property type="entry name" value="SCO"/>
    <property type="match status" value="1"/>
</dbReference>
<evidence type="ECO:0000259" key="3">
    <source>
        <dbReference type="PROSITE" id="PS51352"/>
    </source>
</evidence>
<protein>
    <submittedName>
        <fullName evidence="4">SCO family protein</fullName>
    </submittedName>
</protein>
<sequence>MKKQPPQAMAQRCPMSSTYIWSRRAFCTLLLGAAASGCKTKSKWRLVDVDDMYASLDFQMLDARTGRRVSAQDYRGKLVVLFFGYTFCPEICPTTLLTLTSVMEKRKSLQSAASVLFVSVDPNRDTPAVLNQYVESFAPNFTALSATSNELASLARRYRVAYTINPGSGPENYTVDHTATVFIFDRDGRLRLLAAYGTTDEDFGHDLQLLEQGDGLG</sequence>
<dbReference type="Proteomes" id="UP001548832">
    <property type="component" value="Unassembled WGS sequence"/>
</dbReference>
<dbReference type="PANTHER" id="PTHR12151">
    <property type="entry name" value="ELECTRON TRANSPORT PROTIN SCO1/SENC FAMILY MEMBER"/>
    <property type="match status" value="1"/>
</dbReference>
<evidence type="ECO:0000256" key="1">
    <source>
        <dbReference type="ARBA" id="ARBA00010996"/>
    </source>
</evidence>
<dbReference type="PANTHER" id="PTHR12151:SF25">
    <property type="entry name" value="LINALOOL DEHYDRATASE_ISOMERASE DOMAIN-CONTAINING PROTEIN"/>
    <property type="match status" value="1"/>
</dbReference>
<keyword evidence="5" id="KW-1185">Reference proteome</keyword>
<dbReference type="SUPFAM" id="SSF52833">
    <property type="entry name" value="Thioredoxin-like"/>
    <property type="match status" value="1"/>
</dbReference>
<accession>A0ABV2DHU4</accession>